<evidence type="ECO:0000256" key="1">
    <source>
        <dbReference type="SAM" id="MobiDB-lite"/>
    </source>
</evidence>
<feature type="compositionally biased region" description="Polar residues" evidence="1">
    <location>
        <begin position="676"/>
        <end position="685"/>
    </location>
</feature>
<organism evidence="3 4">
    <name type="scientific">Clunio marinus</name>
    <dbReference type="NCBI Taxonomy" id="568069"/>
    <lineage>
        <taxon>Eukaryota</taxon>
        <taxon>Metazoa</taxon>
        <taxon>Ecdysozoa</taxon>
        <taxon>Arthropoda</taxon>
        <taxon>Hexapoda</taxon>
        <taxon>Insecta</taxon>
        <taxon>Pterygota</taxon>
        <taxon>Neoptera</taxon>
        <taxon>Endopterygota</taxon>
        <taxon>Diptera</taxon>
        <taxon>Nematocera</taxon>
        <taxon>Chironomoidea</taxon>
        <taxon>Chironomidae</taxon>
        <taxon>Clunio</taxon>
    </lineage>
</organism>
<sequence>MFVSMMHQFRFIFLCSLLCIASIRAATDGETIEASKLSTQSTSTETSVKVSSSEEVNGAEHPFETSHKIHHEFQTSHRISDEALKQHQQQDLHQSMRSKEKPELNEQLGELIAADIKNNIETKRLSEYEHYVVEPLATTTEKPVLTTTSTVAQRVNEGLIDDFSILEEAGTENKQTSRIQIKKGPNGQDYEYEYVYYYYDDDEKNPEDDDIIIGSRKGPSSTTTQASSGKSRYSNIERGSSTSAPERNEIQSRGKARAQALPAPVVEEIVEERLPQATRFPQRAKSANPSENAPETSKKQHVKRPSLELVDSHSFVTDEKSSKGPRIVESELSRSELTETVSKSTFEYASSTTESSFDNEDEEEDTTPLMEKFAIDLYAILANENAREDDKKNTSSETSPEASTETTKPKNRFSRPSSSFGSRNSAARTSKTTSAPEEVKENVEKTEAPSLSSSRLGSKSRNRFSLRNKESTTTTEKTTDTESSTTASRLVKPRPQFSLRNRGRNSQTTTTTEATDVSEDTEEKEEKAVEKATSIVPRPTSRLNINRPGSRLLPGQKARTSPLNARRVTTNDENNDGNKLENENESDPETTTPNNLNKLKSRPRIQINGDSKAKKTSNAVVVNRKVNPLISKRKFGVTSTTEATAEDDKSAETESDNNNGKEGGSESEEVKDDETTQAAEATSEQPARGLGLLNRRKIVNRRPGTIN</sequence>
<feature type="compositionally biased region" description="Low complexity" evidence="1">
    <location>
        <begin position="395"/>
        <end position="406"/>
    </location>
</feature>
<name>A0A1J1J5J4_9DIPT</name>
<dbReference type="Proteomes" id="UP000183832">
    <property type="component" value="Unassembled WGS sequence"/>
</dbReference>
<proteinExistence type="predicted"/>
<feature type="region of interest" description="Disordered" evidence="1">
    <location>
        <begin position="205"/>
        <end position="261"/>
    </location>
</feature>
<feature type="compositionally biased region" description="Acidic residues" evidence="1">
    <location>
        <begin position="357"/>
        <end position="366"/>
    </location>
</feature>
<evidence type="ECO:0000313" key="4">
    <source>
        <dbReference type="Proteomes" id="UP000183832"/>
    </source>
</evidence>
<feature type="chain" id="PRO_5013357573" evidence="2">
    <location>
        <begin position="26"/>
        <end position="707"/>
    </location>
</feature>
<feature type="compositionally biased region" description="Polar residues" evidence="1">
    <location>
        <begin position="218"/>
        <end position="245"/>
    </location>
</feature>
<dbReference type="AlphaFoldDB" id="A0A1J1J5J4"/>
<accession>A0A1J1J5J4</accession>
<gene>
    <name evidence="3" type="ORF">CLUMA_CG019464</name>
</gene>
<keyword evidence="2" id="KW-0732">Signal</keyword>
<feature type="compositionally biased region" description="Basic and acidic residues" evidence="1">
    <location>
        <begin position="437"/>
        <end position="447"/>
    </location>
</feature>
<evidence type="ECO:0000313" key="3">
    <source>
        <dbReference type="EMBL" id="CRL06742.1"/>
    </source>
</evidence>
<feature type="compositionally biased region" description="Basic and acidic residues" evidence="1">
    <location>
        <begin position="316"/>
        <end position="337"/>
    </location>
</feature>
<keyword evidence="4" id="KW-1185">Reference proteome</keyword>
<feature type="signal peptide" evidence="2">
    <location>
        <begin position="1"/>
        <end position="25"/>
    </location>
</feature>
<dbReference type="OrthoDB" id="8192055at2759"/>
<dbReference type="EMBL" id="CVRI01000067">
    <property type="protein sequence ID" value="CRL06742.1"/>
    <property type="molecule type" value="Genomic_DNA"/>
</dbReference>
<feature type="compositionally biased region" description="Polar residues" evidence="1">
    <location>
        <begin position="589"/>
        <end position="598"/>
    </location>
</feature>
<feature type="compositionally biased region" description="Low complexity" evidence="1">
    <location>
        <begin position="471"/>
        <end position="486"/>
    </location>
</feature>
<evidence type="ECO:0000256" key="2">
    <source>
        <dbReference type="SAM" id="SignalP"/>
    </source>
</evidence>
<feature type="region of interest" description="Disordered" evidence="1">
    <location>
        <begin position="384"/>
        <end position="620"/>
    </location>
</feature>
<feature type="compositionally biased region" description="Polar residues" evidence="1">
    <location>
        <begin position="558"/>
        <end position="572"/>
    </location>
</feature>
<protein>
    <submittedName>
        <fullName evidence="3">CLUMA_CG019464, isoform A</fullName>
    </submittedName>
</protein>
<feature type="compositionally biased region" description="Low complexity" evidence="1">
    <location>
        <begin position="38"/>
        <end position="56"/>
    </location>
</feature>
<feature type="compositionally biased region" description="Basic and acidic residues" evidence="1">
    <location>
        <begin position="385"/>
        <end position="394"/>
    </location>
</feature>
<feature type="compositionally biased region" description="Polar residues" evidence="1">
    <location>
        <begin position="285"/>
        <end position="295"/>
    </location>
</feature>
<dbReference type="STRING" id="568069.A0A1J1J5J4"/>
<feature type="region of interest" description="Disordered" evidence="1">
    <location>
        <begin position="273"/>
        <end position="371"/>
    </location>
</feature>
<feature type="region of interest" description="Disordered" evidence="1">
    <location>
        <begin position="33"/>
        <end position="66"/>
    </location>
</feature>
<feature type="region of interest" description="Disordered" evidence="1">
    <location>
        <begin position="637"/>
        <end position="707"/>
    </location>
</feature>
<feature type="compositionally biased region" description="Low complexity" evidence="1">
    <location>
        <begin position="414"/>
        <end position="428"/>
    </location>
</feature>
<reference evidence="3 4" key="1">
    <citation type="submission" date="2015-04" db="EMBL/GenBank/DDBJ databases">
        <authorList>
            <person name="Syromyatnikov M.Y."/>
            <person name="Popov V.N."/>
        </authorList>
    </citation>
    <scope>NUCLEOTIDE SEQUENCE [LARGE SCALE GENOMIC DNA]</scope>
</reference>